<organism evidence="3 4">
    <name type="scientific">Halocaridina rubra</name>
    <name type="common">Hawaiian red shrimp</name>
    <dbReference type="NCBI Taxonomy" id="373956"/>
    <lineage>
        <taxon>Eukaryota</taxon>
        <taxon>Metazoa</taxon>
        <taxon>Ecdysozoa</taxon>
        <taxon>Arthropoda</taxon>
        <taxon>Crustacea</taxon>
        <taxon>Multicrustacea</taxon>
        <taxon>Malacostraca</taxon>
        <taxon>Eumalacostraca</taxon>
        <taxon>Eucarida</taxon>
        <taxon>Decapoda</taxon>
        <taxon>Pleocyemata</taxon>
        <taxon>Caridea</taxon>
        <taxon>Atyoidea</taxon>
        <taxon>Atyidae</taxon>
        <taxon>Halocaridina</taxon>
    </lineage>
</organism>
<gene>
    <name evidence="3" type="ORF">SK128_013934</name>
</gene>
<dbReference type="Proteomes" id="UP001381693">
    <property type="component" value="Unassembled WGS sequence"/>
</dbReference>
<dbReference type="Pfam" id="PF08205">
    <property type="entry name" value="C2-set_2"/>
    <property type="match status" value="1"/>
</dbReference>
<proteinExistence type="predicted"/>
<sequence>MVASGTSVAETILMIRNIRNRFKMIQEERIQPNFEYLSGKSYDTRTSSFSEGIRWADQSYLGSRAFFRITSDPPTLVVDDVRTADQAVYKCRVDYKIRPSAITMVNLTIVVPPGPPIILDASGNQLDGSVGPLKEGSHTHLTCRSVGGSPPPTLTWWKNGNRLDQYVSMREGTAESRISIVVTRGLQGDTLMCQALNNNITEASTTAVIVNIL</sequence>
<feature type="domain" description="Ig-like" evidence="2">
    <location>
        <begin position="115"/>
        <end position="209"/>
    </location>
</feature>
<dbReference type="InterPro" id="IPR013783">
    <property type="entry name" value="Ig-like_fold"/>
</dbReference>
<dbReference type="AlphaFoldDB" id="A0AAN8ZX96"/>
<dbReference type="Gene3D" id="2.60.40.10">
    <property type="entry name" value="Immunoglobulins"/>
    <property type="match status" value="2"/>
</dbReference>
<evidence type="ECO:0000256" key="1">
    <source>
        <dbReference type="ARBA" id="ARBA00023157"/>
    </source>
</evidence>
<dbReference type="PROSITE" id="PS50835">
    <property type="entry name" value="IG_LIKE"/>
    <property type="match status" value="1"/>
</dbReference>
<protein>
    <recommendedName>
        <fullName evidence="2">Ig-like domain-containing protein</fullName>
    </recommendedName>
</protein>
<feature type="non-terminal residue" evidence="3">
    <location>
        <position position="213"/>
    </location>
</feature>
<evidence type="ECO:0000313" key="3">
    <source>
        <dbReference type="EMBL" id="KAK7012879.1"/>
    </source>
</evidence>
<dbReference type="InterPro" id="IPR007110">
    <property type="entry name" value="Ig-like_dom"/>
</dbReference>
<dbReference type="InterPro" id="IPR013162">
    <property type="entry name" value="CD80_C2-set"/>
</dbReference>
<name>A0AAN8ZX96_HALRR</name>
<keyword evidence="4" id="KW-1185">Reference proteome</keyword>
<accession>A0AAN8ZX96</accession>
<keyword evidence="1" id="KW-1015">Disulfide bond</keyword>
<reference evidence="3 4" key="1">
    <citation type="submission" date="2023-11" db="EMBL/GenBank/DDBJ databases">
        <title>Halocaridina rubra genome assembly.</title>
        <authorList>
            <person name="Smith C."/>
        </authorList>
    </citation>
    <scope>NUCLEOTIDE SEQUENCE [LARGE SCALE GENOMIC DNA]</scope>
    <source>
        <strain evidence="3">EP-1</strain>
        <tissue evidence="3">Whole</tissue>
    </source>
</reference>
<evidence type="ECO:0000259" key="2">
    <source>
        <dbReference type="PROSITE" id="PS50835"/>
    </source>
</evidence>
<dbReference type="SUPFAM" id="SSF48726">
    <property type="entry name" value="Immunoglobulin"/>
    <property type="match status" value="2"/>
</dbReference>
<dbReference type="PANTHER" id="PTHR23278">
    <property type="entry name" value="SIDESTEP PROTEIN"/>
    <property type="match status" value="1"/>
</dbReference>
<comment type="caution">
    <text evidence="3">The sequence shown here is derived from an EMBL/GenBank/DDBJ whole genome shotgun (WGS) entry which is preliminary data.</text>
</comment>
<dbReference type="InterPro" id="IPR036179">
    <property type="entry name" value="Ig-like_dom_sf"/>
</dbReference>
<dbReference type="PANTHER" id="PTHR23278:SF19">
    <property type="entry name" value="OBSCURIN"/>
    <property type="match status" value="1"/>
</dbReference>
<evidence type="ECO:0000313" key="4">
    <source>
        <dbReference type="Proteomes" id="UP001381693"/>
    </source>
</evidence>
<dbReference type="EMBL" id="JAXCGZ010023387">
    <property type="protein sequence ID" value="KAK7012879.1"/>
    <property type="molecule type" value="Genomic_DNA"/>
</dbReference>